<name>A0AAD4W8B9_PRUDU</name>
<comment type="caution">
    <text evidence="1">The sequence shown here is derived from an EMBL/GenBank/DDBJ whole genome shotgun (WGS) entry which is preliminary data.</text>
</comment>
<protein>
    <submittedName>
        <fullName evidence="1">Uncharacterized protein</fullName>
    </submittedName>
</protein>
<gene>
    <name evidence="1" type="ORF">L3X38_017038</name>
</gene>
<reference evidence="1 2" key="1">
    <citation type="journal article" date="2022" name="G3 (Bethesda)">
        <title>Whole-genome sequence and methylome profiling of the almond [Prunus dulcis (Mill.) D.A. Webb] cultivar 'Nonpareil'.</title>
        <authorList>
            <person name="D'Amico-Willman K.M."/>
            <person name="Ouma W.Z."/>
            <person name="Meulia T."/>
            <person name="Sideli G.M."/>
            <person name="Gradziel T.M."/>
            <person name="Fresnedo-Ramirez J."/>
        </authorList>
    </citation>
    <scope>NUCLEOTIDE SEQUENCE [LARGE SCALE GENOMIC DNA]</scope>
    <source>
        <strain evidence="1">Clone GOH B32 T37-40</strain>
    </source>
</reference>
<evidence type="ECO:0000313" key="2">
    <source>
        <dbReference type="Proteomes" id="UP001054821"/>
    </source>
</evidence>
<keyword evidence="2" id="KW-1185">Reference proteome</keyword>
<organism evidence="1 2">
    <name type="scientific">Prunus dulcis</name>
    <name type="common">Almond</name>
    <name type="synonym">Amygdalus dulcis</name>
    <dbReference type="NCBI Taxonomy" id="3755"/>
    <lineage>
        <taxon>Eukaryota</taxon>
        <taxon>Viridiplantae</taxon>
        <taxon>Streptophyta</taxon>
        <taxon>Embryophyta</taxon>
        <taxon>Tracheophyta</taxon>
        <taxon>Spermatophyta</taxon>
        <taxon>Magnoliopsida</taxon>
        <taxon>eudicotyledons</taxon>
        <taxon>Gunneridae</taxon>
        <taxon>Pentapetalae</taxon>
        <taxon>rosids</taxon>
        <taxon>fabids</taxon>
        <taxon>Rosales</taxon>
        <taxon>Rosaceae</taxon>
        <taxon>Amygdaloideae</taxon>
        <taxon>Amygdaleae</taxon>
        <taxon>Prunus</taxon>
    </lineage>
</organism>
<accession>A0AAD4W8B9</accession>
<evidence type="ECO:0000313" key="1">
    <source>
        <dbReference type="EMBL" id="KAI5337767.1"/>
    </source>
</evidence>
<dbReference type="EMBL" id="JAJFAZ020000003">
    <property type="protein sequence ID" value="KAI5337767.1"/>
    <property type="molecule type" value="Genomic_DNA"/>
</dbReference>
<dbReference type="Proteomes" id="UP001054821">
    <property type="component" value="Chromosome 3"/>
</dbReference>
<proteinExistence type="predicted"/>
<dbReference type="AlphaFoldDB" id="A0AAD4W8B9"/>
<sequence length="91" mass="10154">MSRTLPSAKDIYEFQIKIASVSSTPNARGYNRRAHRIITILYPFLFPLSVSPSAIAPRNLSLSRRATLSVAAVTQKKVQEDGKLLRRIEGI</sequence>